<gene>
    <name evidence="2" type="ORF">H4O21_04775</name>
</gene>
<name>A0A839IN71_9GAMM</name>
<evidence type="ECO:0000313" key="2">
    <source>
        <dbReference type="EMBL" id="MBB1485927.1"/>
    </source>
</evidence>
<feature type="domain" description="NIPSNAP" evidence="1">
    <location>
        <begin position="6"/>
        <end position="101"/>
    </location>
</feature>
<reference evidence="2 3" key="1">
    <citation type="submission" date="2020-08" db="EMBL/GenBank/DDBJ databases">
        <title>Oceanospirillum sp. nov. isolated from marine sediment.</title>
        <authorList>
            <person name="Ji X."/>
        </authorList>
    </citation>
    <scope>NUCLEOTIDE SEQUENCE [LARGE SCALE GENOMIC DNA]</scope>
    <source>
        <strain evidence="2 3">D5</strain>
    </source>
</reference>
<keyword evidence="3" id="KW-1185">Reference proteome</keyword>
<dbReference type="Gene3D" id="3.30.70.100">
    <property type="match status" value="1"/>
</dbReference>
<dbReference type="Pfam" id="PF07978">
    <property type="entry name" value="NIPSNAP"/>
    <property type="match status" value="1"/>
</dbReference>
<dbReference type="SUPFAM" id="SSF54909">
    <property type="entry name" value="Dimeric alpha+beta barrel"/>
    <property type="match status" value="1"/>
</dbReference>
<dbReference type="InterPro" id="IPR012577">
    <property type="entry name" value="NIPSNAP"/>
</dbReference>
<sequence length="122" mass="14171">MTVTCLIEYRIDPFKTELFRQYACHWGKIIPACGGQLLGYFMPHEGSNNIAWGLTSFNSLADYESYRARLKTDPAGQKNFAFAQREKFILGEKRTFIQAVPESYLQLSNTEAMRTIYDCRYF</sequence>
<protein>
    <submittedName>
        <fullName evidence="2">NIPSNAP family protein</fullName>
    </submittedName>
</protein>
<comment type="caution">
    <text evidence="2">The sequence shown here is derived from an EMBL/GenBank/DDBJ whole genome shotgun (WGS) entry which is preliminary data.</text>
</comment>
<dbReference type="RefSeq" id="WP_182807712.1">
    <property type="nucleotide sequence ID" value="NZ_JACJFM010000004.1"/>
</dbReference>
<organism evidence="2 3">
    <name type="scientific">Oceanospirillum sediminis</name>
    <dbReference type="NCBI Taxonomy" id="2760088"/>
    <lineage>
        <taxon>Bacteria</taxon>
        <taxon>Pseudomonadati</taxon>
        <taxon>Pseudomonadota</taxon>
        <taxon>Gammaproteobacteria</taxon>
        <taxon>Oceanospirillales</taxon>
        <taxon>Oceanospirillaceae</taxon>
        <taxon>Oceanospirillum</taxon>
    </lineage>
</organism>
<dbReference type="InterPro" id="IPR011008">
    <property type="entry name" value="Dimeric_a/b-barrel"/>
</dbReference>
<accession>A0A839IN71</accession>
<dbReference type="Proteomes" id="UP000565262">
    <property type="component" value="Unassembled WGS sequence"/>
</dbReference>
<dbReference type="EMBL" id="JACJFM010000004">
    <property type="protein sequence ID" value="MBB1485927.1"/>
    <property type="molecule type" value="Genomic_DNA"/>
</dbReference>
<evidence type="ECO:0000313" key="3">
    <source>
        <dbReference type="Proteomes" id="UP000565262"/>
    </source>
</evidence>
<evidence type="ECO:0000259" key="1">
    <source>
        <dbReference type="Pfam" id="PF07978"/>
    </source>
</evidence>
<dbReference type="AlphaFoldDB" id="A0A839IN71"/>
<proteinExistence type="predicted"/>